<dbReference type="RefSeq" id="WP_003459574.1">
    <property type="nucleotide sequence ID" value="NZ_CATNWT010000001.1"/>
</dbReference>
<protein>
    <submittedName>
        <fullName evidence="1">Uncharacterized protein</fullName>
    </submittedName>
</protein>
<reference evidence="1 2" key="1">
    <citation type="submission" date="2020-02" db="EMBL/GenBank/DDBJ databases">
        <title>Genomic Insights into the Phylogeny and Genetic Plasticity of the Human and Animal Enteric Pathogen Clostridium perfringens.</title>
        <authorList>
            <person name="Feng Y."/>
            <person name="Hu Y."/>
        </authorList>
    </citation>
    <scope>NUCLEOTIDE SEQUENCE [LARGE SCALE GENOMIC DNA]</scope>
    <source>
        <strain evidence="1 2">CP-40</strain>
    </source>
</reference>
<evidence type="ECO:0000313" key="2">
    <source>
        <dbReference type="Proteomes" id="UP000481454"/>
    </source>
</evidence>
<dbReference type="Proteomes" id="UP000481454">
    <property type="component" value="Unassembled WGS sequence"/>
</dbReference>
<dbReference type="AlphaFoldDB" id="A0AAP6WL78"/>
<accession>A0AAP6WL78</accession>
<dbReference type="EMBL" id="JAALLZ010000001">
    <property type="protein sequence ID" value="NGU29515.1"/>
    <property type="molecule type" value="Genomic_DNA"/>
</dbReference>
<name>A0AAP6WL78_CLOPF</name>
<comment type="caution">
    <text evidence="1">The sequence shown here is derived from an EMBL/GenBank/DDBJ whole genome shotgun (WGS) entry which is preliminary data.</text>
</comment>
<proteinExistence type="predicted"/>
<gene>
    <name evidence="1" type="ORF">G6Z34_05210</name>
</gene>
<evidence type="ECO:0000313" key="1">
    <source>
        <dbReference type="EMBL" id="NGU29515.1"/>
    </source>
</evidence>
<sequence length="126" mass="14647">MKKVPNRLECAYCLRHFTHGGECKGKERNNDVSGCLIFKLDKRGCIRNKDLRLQFPLYREIPPLGCWSSGWEKNGNDTEVKIRSIYGLTWDNRGGYLNVHCNCDYFVNEFLEDDSDSNKPVLKIIK</sequence>
<organism evidence="1 2">
    <name type="scientific">Clostridium perfringens</name>
    <dbReference type="NCBI Taxonomy" id="1502"/>
    <lineage>
        <taxon>Bacteria</taxon>
        <taxon>Bacillati</taxon>
        <taxon>Bacillota</taxon>
        <taxon>Clostridia</taxon>
        <taxon>Eubacteriales</taxon>
        <taxon>Clostridiaceae</taxon>
        <taxon>Clostridium</taxon>
    </lineage>
</organism>